<dbReference type="InParanoid" id="A0A6J2VWX8"/>
<evidence type="ECO:0000313" key="5">
    <source>
        <dbReference type="RefSeq" id="XP_030636329.1"/>
    </source>
</evidence>
<dbReference type="PANTHER" id="PTHR36191">
    <property type="entry name" value="ENDO/EXONUCLEASE/PHOSPHATASE DOMAIN-CONTAINING PROTEIN-RELATED"/>
    <property type="match status" value="1"/>
</dbReference>
<organism evidence="4 5">
    <name type="scientific">Chanos chanos</name>
    <name type="common">Milkfish</name>
    <name type="synonym">Mugil chanos</name>
    <dbReference type="NCBI Taxonomy" id="29144"/>
    <lineage>
        <taxon>Eukaryota</taxon>
        <taxon>Metazoa</taxon>
        <taxon>Chordata</taxon>
        <taxon>Craniata</taxon>
        <taxon>Vertebrata</taxon>
        <taxon>Euteleostomi</taxon>
        <taxon>Actinopterygii</taxon>
        <taxon>Neopterygii</taxon>
        <taxon>Teleostei</taxon>
        <taxon>Ostariophysi</taxon>
        <taxon>Gonorynchiformes</taxon>
        <taxon>Chanidae</taxon>
        <taxon>Chanos</taxon>
    </lineage>
</organism>
<dbReference type="InterPro" id="IPR057774">
    <property type="entry name" value="D8C_UMOD/GP2/OIT3-like"/>
</dbReference>
<feature type="domain" description="UMOD/GP2/OIT3-like D8C" evidence="3">
    <location>
        <begin position="119"/>
        <end position="206"/>
    </location>
</feature>
<evidence type="ECO:0000259" key="3">
    <source>
        <dbReference type="Pfam" id="PF23283"/>
    </source>
</evidence>
<sequence>MPDWCVDQYRCGTNIPLWLTSPHPQPEDGVVTRQVCGHWSNNCCYYQSNPIRVKACPGNYYVYEFVNPTVCSSAYCSAIANPSPDPCLNYTSLNDTWRATNYSDSTIRCDQSRVWSGWYRLFYQGVSVQMPDWCVNQYRCGTHIPLWLTSPHPQPQDGVVTRQVCGHWSNNCCYYQYNSIRVKGCPGNYYVYEFVRPTSCSSAYCSGNLMNILSDL</sequence>
<dbReference type="Pfam" id="PF23283">
    <property type="entry name" value="D8C_UMOD"/>
    <property type="match status" value="2"/>
</dbReference>
<dbReference type="RefSeq" id="XP_030636329.1">
    <property type="nucleotide sequence ID" value="XM_030780469.1"/>
</dbReference>
<keyword evidence="2" id="KW-1015">Disulfide bond</keyword>
<dbReference type="GeneID" id="115817204"/>
<feature type="domain" description="UMOD/GP2/OIT3-like D8C" evidence="3">
    <location>
        <begin position="1"/>
        <end position="77"/>
    </location>
</feature>
<protein>
    <submittedName>
        <fullName evidence="5">Uromodulin-like</fullName>
    </submittedName>
</protein>
<dbReference type="OrthoDB" id="2015116at2759"/>
<keyword evidence="1" id="KW-0732">Signal</keyword>
<dbReference type="AlphaFoldDB" id="A0A6J2VWX8"/>
<reference evidence="5" key="1">
    <citation type="submission" date="2025-08" db="UniProtKB">
        <authorList>
            <consortium name="RefSeq"/>
        </authorList>
    </citation>
    <scope>IDENTIFICATION</scope>
</reference>
<evidence type="ECO:0000313" key="4">
    <source>
        <dbReference type="Proteomes" id="UP000504632"/>
    </source>
</evidence>
<accession>A0A6J2VWX8</accession>
<name>A0A6J2VWX8_CHACN</name>
<dbReference type="Proteomes" id="UP000504632">
    <property type="component" value="Chromosome 7"/>
</dbReference>
<dbReference type="PANTHER" id="PTHR36191:SF4">
    <property type="entry name" value="VWFD DOMAIN-CONTAINING PROTEIN"/>
    <property type="match status" value="1"/>
</dbReference>
<evidence type="ECO:0000256" key="2">
    <source>
        <dbReference type="ARBA" id="ARBA00023157"/>
    </source>
</evidence>
<proteinExistence type="predicted"/>
<keyword evidence="4" id="KW-1185">Reference proteome</keyword>
<evidence type="ECO:0000256" key="1">
    <source>
        <dbReference type="ARBA" id="ARBA00022729"/>
    </source>
</evidence>
<gene>
    <name evidence="5" type="primary">LOC115817204</name>
</gene>